<keyword evidence="2" id="KW-0812">Transmembrane</keyword>
<sequence length="472" mass="49838">MLKFLSFFKKNKNTPAESDTKATPADETLAAITYHTMPKKFINAAGSGGMHHTKKWGMVIVGGGGVVLIAGVVFLVWYIFFAPLAVRPVAVSQTPTPAATSVSTPPEAQVSTTPEETAESGQTATPATGDVSEKDCGATAVAAEAGSMTTDSVLACVGERIVDGCKPAAASIETQTVSGIRLAVLGLRQDSCLVQLTYPAPSAISDAALQDYANTYLRCPYNVAGLTSQNYTPAQLAQYVYAQSALEGMTEGRNCEGSAFTLWLERGQRAAVAEETAASSSPSSLAGNFVAGVDTDGDGLTDIEESTIFATSAANPDTDGDTYSDGTEVLNGYNPAGEGTLTDSGLAASYENTAYGYHMLYPKDWRVEDAANGENVIFFSNQSGFIQIIAQANADQQEIEQWYENVNETAPKSAAETLKNGFAVVYSPDGLTAYLTQTGGGDYVYVITYSPGEDQKLAYRTTFQMMIQTLTP</sequence>
<feature type="compositionally biased region" description="Low complexity" evidence="1">
    <location>
        <begin position="95"/>
        <end position="106"/>
    </location>
</feature>
<evidence type="ECO:0000256" key="2">
    <source>
        <dbReference type="SAM" id="Phobius"/>
    </source>
</evidence>
<evidence type="ECO:0000256" key="1">
    <source>
        <dbReference type="SAM" id="MobiDB-lite"/>
    </source>
</evidence>
<keyword evidence="2" id="KW-0472">Membrane</keyword>
<accession>A0A1F5TMG0</accession>
<feature type="compositionally biased region" description="Polar residues" evidence="1">
    <location>
        <begin position="109"/>
        <end position="126"/>
    </location>
</feature>
<comment type="caution">
    <text evidence="3">The sequence shown here is derived from an EMBL/GenBank/DDBJ whole genome shotgun (WGS) entry which is preliminary data.</text>
</comment>
<keyword evidence="2" id="KW-1133">Transmembrane helix</keyword>
<dbReference type="EMBL" id="MFGL01000033">
    <property type="protein sequence ID" value="OGF40056.1"/>
    <property type="molecule type" value="Genomic_DNA"/>
</dbReference>
<dbReference type="Proteomes" id="UP000177939">
    <property type="component" value="Unassembled WGS sequence"/>
</dbReference>
<feature type="transmembrane region" description="Helical" evidence="2">
    <location>
        <begin position="56"/>
        <end position="80"/>
    </location>
</feature>
<proteinExistence type="predicted"/>
<feature type="region of interest" description="Disordered" evidence="1">
    <location>
        <begin position="95"/>
        <end position="132"/>
    </location>
</feature>
<dbReference type="AlphaFoldDB" id="A0A1F5TMG0"/>
<reference evidence="3 4" key="1">
    <citation type="journal article" date="2016" name="Nat. Commun.">
        <title>Thousands of microbial genomes shed light on interconnected biogeochemical processes in an aquifer system.</title>
        <authorList>
            <person name="Anantharaman K."/>
            <person name="Brown C.T."/>
            <person name="Hug L.A."/>
            <person name="Sharon I."/>
            <person name="Castelle C.J."/>
            <person name="Probst A.J."/>
            <person name="Thomas B.C."/>
            <person name="Singh A."/>
            <person name="Wilkins M.J."/>
            <person name="Karaoz U."/>
            <person name="Brodie E.L."/>
            <person name="Williams K.H."/>
            <person name="Hubbard S.S."/>
            <person name="Banfield J.F."/>
        </authorList>
    </citation>
    <scope>NUCLEOTIDE SEQUENCE [LARGE SCALE GENOMIC DNA]</scope>
</reference>
<organism evidence="3 4">
    <name type="scientific">Candidatus Falkowbacteria bacterium RIFOXYC2_FULL_47_12</name>
    <dbReference type="NCBI Taxonomy" id="1798004"/>
    <lineage>
        <taxon>Bacteria</taxon>
        <taxon>Candidatus Falkowiibacteriota</taxon>
    </lineage>
</organism>
<evidence type="ECO:0000313" key="3">
    <source>
        <dbReference type="EMBL" id="OGF40056.1"/>
    </source>
</evidence>
<evidence type="ECO:0000313" key="4">
    <source>
        <dbReference type="Proteomes" id="UP000177939"/>
    </source>
</evidence>
<gene>
    <name evidence="3" type="ORF">A2477_02020</name>
</gene>
<protein>
    <submittedName>
        <fullName evidence="3">Uncharacterized protein</fullName>
    </submittedName>
</protein>
<name>A0A1F5TMG0_9BACT</name>